<evidence type="ECO:0000256" key="3">
    <source>
        <dbReference type="ARBA" id="ARBA00022692"/>
    </source>
</evidence>
<evidence type="ECO:0000256" key="7">
    <source>
        <dbReference type="ARBA" id="ARBA00023180"/>
    </source>
</evidence>
<dbReference type="InParanoid" id="L5L7R1"/>
<dbReference type="eggNOG" id="KOG3858">
    <property type="taxonomic scope" value="Eukaryota"/>
</dbReference>
<feature type="transmembrane region" description="Helical" evidence="9">
    <location>
        <begin position="76"/>
        <end position="95"/>
    </location>
</feature>
<dbReference type="GO" id="GO:0016020">
    <property type="term" value="C:membrane"/>
    <property type="evidence" value="ECO:0007669"/>
    <property type="project" value="UniProtKB-SubCell"/>
</dbReference>
<evidence type="ECO:0000256" key="9">
    <source>
        <dbReference type="SAM" id="Phobius"/>
    </source>
</evidence>
<evidence type="ECO:0000256" key="1">
    <source>
        <dbReference type="ARBA" id="ARBA00004479"/>
    </source>
</evidence>
<evidence type="ECO:0000313" key="12">
    <source>
        <dbReference type="Proteomes" id="UP000010552"/>
    </source>
</evidence>
<comment type="similarity">
    <text evidence="2">Belongs to the FAM174 family.</text>
</comment>
<evidence type="ECO:0000256" key="8">
    <source>
        <dbReference type="SAM" id="MobiDB-lite"/>
    </source>
</evidence>
<keyword evidence="5 9" id="KW-1133">Transmembrane helix</keyword>
<feature type="signal peptide" evidence="10">
    <location>
        <begin position="1"/>
        <end position="26"/>
    </location>
</feature>
<evidence type="ECO:0008006" key="13">
    <source>
        <dbReference type="Google" id="ProtNLM"/>
    </source>
</evidence>
<protein>
    <recommendedName>
        <fullName evidence="13">Protein FAM174C</fullName>
    </recommendedName>
</protein>
<organism evidence="11 12">
    <name type="scientific">Pteropus alecto</name>
    <name type="common">Black flying fox</name>
    <dbReference type="NCBI Taxonomy" id="9402"/>
    <lineage>
        <taxon>Eukaryota</taxon>
        <taxon>Metazoa</taxon>
        <taxon>Chordata</taxon>
        <taxon>Craniata</taxon>
        <taxon>Vertebrata</taxon>
        <taxon>Euteleostomi</taxon>
        <taxon>Mammalia</taxon>
        <taxon>Eutheria</taxon>
        <taxon>Laurasiatheria</taxon>
        <taxon>Chiroptera</taxon>
        <taxon>Yinpterochiroptera</taxon>
        <taxon>Pteropodoidea</taxon>
        <taxon>Pteropodidae</taxon>
        <taxon>Pteropodinae</taxon>
        <taxon>Pteropus</taxon>
    </lineage>
</organism>
<dbReference type="Proteomes" id="UP000010552">
    <property type="component" value="Unassembled WGS sequence"/>
</dbReference>
<keyword evidence="12" id="KW-1185">Reference proteome</keyword>
<reference evidence="12" key="1">
    <citation type="journal article" date="2013" name="Science">
        <title>Comparative analysis of bat genomes provides insight into the evolution of flight and immunity.</title>
        <authorList>
            <person name="Zhang G."/>
            <person name="Cowled C."/>
            <person name="Shi Z."/>
            <person name="Huang Z."/>
            <person name="Bishop-Lilly K.A."/>
            <person name="Fang X."/>
            <person name="Wynne J.W."/>
            <person name="Xiong Z."/>
            <person name="Baker M.L."/>
            <person name="Zhao W."/>
            <person name="Tachedjian M."/>
            <person name="Zhu Y."/>
            <person name="Zhou P."/>
            <person name="Jiang X."/>
            <person name="Ng J."/>
            <person name="Yang L."/>
            <person name="Wu L."/>
            <person name="Xiao J."/>
            <person name="Feng Y."/>
            <person name="Chen Y."/>
            <person name="Sun X."/>
            <person name="Zhang Y."/>
            <person name="Marsh G.A."/>
            <person name="Crameri G."/>
            <person name="Broder C.C."/>
            <person name="Frey K.G."/>
            <person name="Wang L.F."/>
            <person name="Wang J."/>
        </authorList>
    </citation>
    <scope>NUCLEOTIDE SEQUENCE [LARGE SCALE GENOMIC DNA]</scope>
</reference>
<dbReference type="FunCoup" id="L5L7R1">
    <property type="interactions" value="101"/>
</dbReference>
<evidence type="ECO:0000256" key="4">
    <source>
        <dbReference type="ARBA" id="ARBA00022729"/>
    </source>
</evidence>
<name>L5L7R1_PTEAL</name>
<dbReference type="AlphaFoldDB" id="L5L7R1"/>
<dbReference type="GO" id="GO:0005576">
    <property type="term" value="C:extracellular region"/>
    <property type="evidence" value="ECO:0007669"/>
    <property type="project" value="TreeGrafter"/>
</dbReference>
<accession>L5L7R1</accession>
<evidence type="ECO:0000313" key="11">
    <source>
        <dbReference type="EMBL" id="ELK19306.1"/>
    </source>
</evidence>
<dbReference type="STRING" id="9402.L5L7R1"/>
<evidence type="ECO:0000256" key="2">
    <source>
        <dbReference type="ARBA" id="ARBA00006986"/>
    </source>
</evidence>
<gene>
    <name evidence="11" type="ORF">PAL_GLEAN10005937</name>
</gene>
<evidence type="ECO:0000256" key="5">
    <source>
        <dbReference type="ARBA" id="ARBA00022989"/>
    </source>
</evidence>
<comment type="subcellular location">
    <subcellularLocation>
        <location evidence="1">Membrane</location>
        <topology evidence="1">Single-pass type I membrane protein</topology>
    </subcellularLocation>
</comment>
<evidence type="ECO:0000256" key="10">
    <source>
        <dbReference type="SAM" id="SignalP"/>
    </source>
</evidence>
<dbReference type="Pfam" id="PF06679">
    <property type="entry name" value="DUF1180"/>
    <property type="match status" value="1"/>
</dbReference>
<keyword evidence="7" id="KW-0325">Glycoprotein</keyword>
<feature type="compositionally biased region" description="Polar residues" evidence="8">
    <location>
        <begin position="48"/>
        <end position="61"/>
    </location>
</feature>
<dbReference type="EMBL" id="KB030265">
    <property type="protein sequence ID" value="ELK19306.1"/>
    <property type="molecule type" value="Genomic_DNA"/>
</dbReference>
<proteinExistence type="inferred from homology"/>
<keyword evidence="4 10" id="KW-0732">Signal</keyword>
<keyword evidence="3 9" id="KW-0812">Transmembrane</keyword>
<feature type="chain" id="PRO_5003969905" description="Protein FAM174C" evidence="10">
    <location>
        <begin position="27"/>
        <end position="135"/>
    </location>
</feature>
<dbReference type="InterPro" id="IPR009565">
    <property type="entry name" value="FAM174-like"/>
</dbReference>
<dbReference type="PANTHER" id="PTHR28607:SF2">
    <property type="entry name" value="PROTEIN FAM174C"/>
    <property type="match status" value="1"/>
</dbReference>
<sequence length="135" mass="14739">MGPRVLPLLLLLLPALLLLLAPLCGAEEPTPPSPSRVETTLSSLQAVTNGSKPDALHNSTHPGPPGSPGSPLIRSFYVLTGFCGLVAIYFLIRAFRLKKPQRRRYGLLANTDDSTEMASLNSDEETVFETRNLRW</sequence>
<feature type="region of interest" description="Disordered" evidence="8">
    <location>
        <begin position="48"/>
        <end position="67"/>
    </location>
</feature>
<evidence type="ECO:0000256" key="6">
    <source>
        <dbReference type="ARBA" id="ARBA00023136"/>
    </source>
</evidence>
<dbReference type="PANTHER" id="PTHR28607">
    <property type="entry name" value="EXPRESSED PROTEIN"/>
    <property type="match status" value="1"/>
</dbReference>
<keyword evidence="6 9" id="KW-0472">Membrane</keyword>